<reference evidence="3 4" key="1">
    <citation type="submission" date="2017-11" db="EMBL/GenBank/DDBJ databases">
        <title>De novo assembly and phasing of dikaryotic genomes from two isolates of Puccinia coronata f. sp. avenae, the causal agent of oat crown rust.</title>
        <authorList>
            <person name="Miller M.E."/>
            <person name="Zhang Y."/>
            <person name="Omidvar V."/>
            <person name="Sperschneider J."/>
            <person name="Schwessinger B."/>
            <person name="Raley C."/>
            <person name="Palmer J.M."/>
            <person name="Garnica D."/>
            <person name="Upadhyaya N."/>
            <person name="Rathjen J."/>
            <person name="Taylor J.M."/>
            <person name="Park R.F."/>
            <person name="Dodds P.N."/>
            <person name="Hirsch C.D."/>
            <person name="Kianian S.F."/>
            <person name="Figueroa M."/>
        </authorList>
    </citation>
    <scope>NUCLEOTIDE SEQUENCE [LARGE SCALE GENOMIC DNA]</scope>
    <source>
        <strain evidence="3">12SD80</strain>
    </source>
</reference>
<organism evidence="3 4">
    <name type="scientific">Puccinia coronata f. sp. avenae</name>
    <dbReference type="NCBI Taxonomy" id="200324"/>
    <lineage>
        <taxon>Eukaryota</taxon>
        <taxon>Fungi</taxon>
        <taxon>Dikarya</taxon>
        <taxon>Basidiomycota</taxon>
        <taxon>Pucciniomycotina</taxon>
        <taxon>Pucciniomycetes</taxon>
        <taxon>Pucciniales</taxon>
        <taxon>Pucciniaceae</taxon>
        <taxon>Puccinia</taxon>
    </lineage>
</organism>
<feature type="chain" id="PRO_5014989075" evidence="2">
    <location>
        <begin position="22"/>
        <end position="315"/>
    </location>
</feature>
<feature type="region of interest" description="Disordered" evidence="1">
    <location>
        <begin position="31"/>
        <end position="114"/>
    </location>
</feature>
<dbReference type="Proteomes" id="UP000235392">
    <property type="component" value="Unassembled WGS sequence"/>
</dbReference>
<evidence type="ECO:0000313" key="3">
    <source>
        <dbReference type="EMBL" id="PLW10892.1"/>
    </source>
</evidence>
<gene>
    <name evidence="3" type="ORF">PCASD_21733</name>
</gene>
<feature type="region of interest" description="Disordered" evidence="1">
    <location>
        <begin position="162"/>
        <end position="207"/>
    </location>
</feature>
<dbReference type="EMBL" id="PGCI01000945">
    <property type="protein sequence ID" value="PLW10892.1"/>
    <property type="molecule type" value="Genomic_DNA"/>
</dbReference>
<name>A0A2N5SCD5_9BASI</name>
<feature type="compositionally biased region" description="Polar residues" evidence="1">
    <location>
        <begin position="162"/>
        <end position="199"/>
    </location>
</feature>
<feature type="compositionally biased region" description="Polar residues" evidence="1">
    <location>
        <begin position="102"/>
        <end position="114"/>
    </location>
</feature>
<evidence type="ECO:0000256" key="1">
    <source>
        <dbReference type="SAM" id="MobiDB-lite"/>
    </source>
</evidence>
<feature type="compositionally biased region" description="Polar residues" evidence="1">
    <location>
        <begin position="56"/>
        <end position="65"/>
    </location>
</feature>
<sequence>MPAPLAVVILYLLVLLGLTSESQVIALPRMRPRDPQPCFDDSNEVSGLKFPPDSGNPFNAEQTGTDRYLPGNEGIQSSSPTTESERHNYDRASGKRLKTLPGTGSQYELESSSKPANMGYLSDIHPSTQLPEFHEGLDQPGELLLSKGSSQDSILTKMLTDAQQTTQNSHSLLSYKSPTSSQFYSTPSRTSGQDSQLEATRSDEPLNDEDLNYFSELEIFLRLNSGQLDADMQLVSNLNHRTPEVTSNYILKENPSPNLGPSTSPHSHCGLPEISVLDQFHNELQSLGCVTHQIGDSFLEEQQTPSKGYIDTEGK</sequence>
<evidence type="ECO:0000256" key="2">
    <source>
        <dbReference type="SAM" id="SignalP"/>
    </source>
</evidence>
<feature type="compositionally biased region" description="Basic and acidic residues" evidence="1">
    <location>
        <begin position="83"/>
        <end position="93"/>
    </location>
</feature>
<keyword evidence="2" id="KW-0732">Signal</keyword>
<comment type="caution">
    <text evidence="3">The sequence shown here is derived from an EMBL/GenBank/DDBJ whole genome shotgun (WGS) entry which is preliminary data.</text>
</comment>
<feature type="signal peptide" evidence="2">
    <location>
        <begin position="1"/>
        <end position="21"/>
    </location>
</feature>
<proteinExistence type="predicted"/>
<accession>A0A2N5SCD5</accession>
<dbReference type="AlphaFoldDB" id="A0A2N5SCD5"/>
<evidence type="ECO:0000313" key="4">
    <source>
        <dbReference type="Proteomes" id="UP000235392"/>
    </source>
</evidence>
<protein>
    <submittedName>
        <fullName evidence="3">Uncharacterized protein</fullName>
    </submittedName>
</protein>